<comment type="caution">
    <text evidence="1">The sequence shown here is derived from an EMBL/GenBank/DDBJ whole genome shotgun (WGS) entry which is preliminary data.</text>
</comment>
<protein>
    <recommendedName>
        <fullName evidence="3">DUF3347 domain-containing protein</fullName>
    </recommendedName>
</protein>
<accession>A0ABS3T8F5</accession>
<organism evidence="1 2">
    <name type="scientific">Winogradskyella pelagia</name>
    <dbReference type="NCBI Taxonomy" id="2819984"/>
    <lineage>
        <taxon>Bacteria</taxon>
        <taxon>Pseudomonadati</taxon>
        <taxon>Bacteroidota</taxon>
        <taxon>Flavobacteriia</taxon>
        <taxon>Flavobacteriales</taxon>
        <taxon>Flavobacteriaceae</taxon>
        <taxon>Winogradskyella</taxon>
    </lineage>
</organism>
<evidence type="ECO:0000313" key="2">
    <source>
        <dbReference type="Proteomes" id="UP000676776"/>
    </source>
</evidence>
<reference evidence="1 2" key="1">
    <citation type="submission" date="2021-03" db="EMBL/GenBank/DDBJ databases">
        <title>Winogradskyella sp. nov., isolated from costal sediment.</title>
        <authorList>
            <person name="Gao C."/>
        </authorList>
    </citation>
    <scope>NUCLEOTIDE SEQUENCE [LARGE SCALE GENOMIC DNA]</scope>
    <source>
        <strain evidence="1 2">DF17</strain>
    </source>
</reference>
<dbReference type="EMBL" id="JAGEVF010000017">
    <property type="protein sequence ID" value="MBO3118015.1"/>
    <property type="molecule type" value="Genomic_DNA"/>
</dbReference>
<evidence type="ECO:0000313" key="1">
    <source>
        <dbReference type="EMBL" id="MBO3118015.1"/>
    </source>
</evidence>
<keyword evidence="2" id="KW-1185">Reference proteome</keyword>
<evidence type="ECO:0008006" key="3">
    <source>
        <dbReference type="Google" id="ProtNLM"/>
    </source>
</evidence>
<proteinExistence type="predicted"/>
<sequence>MNRTYYLIIFLLNFSCFSQNYEINKLSETNPLYENQSYEFPFLSGSNKVINDKINSIIISDLLDIEMGNEKLSIFENVWSTEKNKIPRLAFLKYKTEILNSEIYSVSFFGEGCGAYCEEFQSTYTFLLENGEQLNLENILSDSGQKRLLAELIKYKRELLDKAILSVENDMQNVNATKSDLEVFQMEIGLYKNCFLNYKSLEHFRFVPSDNVIDIYIDRCANHASRALDNVGITKFQLKINEWENEFTELGKSLINN</sequence>
<dbReference type="Proteomes" id="UP000676776">
    <property type="component" value="Unassembled WGS sequence"/>
</dbReference>
<name>A0ABS3T8F5_9FLAO</name>
<gene>
    <name evidence="1" type="ORF">J4050_14755</name>
</gene>